<keyword evidence="1" id="KW-0175">Coiled coil</keyword>
<dbReference type="PRINTS" id="PR01852">
    <property type="entry name" value="SIBAPROTEIN"/>
</dbReference>
<evidence type="ECO:0000256" key="3">
    <source>
        <dbReference type="SAM" id="SignalP"/>
    </source>
</evidence>
<dbReference type="CDD" id="cd05467">
    <property type="entry name" value="CBM20"/>
    <property type="match status" value="1"/>
</dbReference>
<feature type="region of interest" description="Disordered" evidence="2">
    <location>
        <begin position="929"/>
        <end position="953"/>
    </location>
</feature>
<feature type="region of interest" description="Disordered" evidence="2">
    <location>
        <begin position="424"/>
        <end position="452"/>
    </location>
</feature>
<protein>
    <recommendedName>
        <fullName evidence="8">CBM20 domain-containing protein</fullName>
    </recommendedName>
</protein>
<keyword evidence="7" id="KW-1185">Reference proteome</keyword>
<feature type="compositionally biased region" description="Low complexity" evidence="2">
    <location>
        <begin position="507"/>
        <end position="532"/>
    </location>
</feature>
<dbReference type="SUPFAM" id="SSF49452">
    <property type="entry name" value="Starch-binding domain-like"/>
    <property type="match status" value="1"/>
</dbReference>
<dbReference type="InterPro" id="IPR013784">
    <property type="entry name" value="Carb-bd-like_fold"/>
</dbReference>
<dbReference type="InterPro" id="IPR043504">
    <property type="entry name" value="Peptidase_S1_PA_chymotrypsin"/>
</dbReference>
<dbReference type="InterPro" id="IPR009003">
    <property type="entry name" value="Peptidase_S1_PA"/>
</dbReference>
<dbReference type="InterPro" id="IPR051333">
    <property type="entry name" value="CLIP_Serine_Protease"/>
</dbReference>
<dbReference type="PANTHER" id="PTHR24260:SF132">
    <property type="entry name" value="PEPTIDASE S1 DOMAIN-CONTAINING PROTEIN"/>
    <property type="match status" value="1"/>
</dbReference>
<evidence type="ECO:0000256" key="1">
    <source>
        <dbReference type="SAM" id="Coils"/>
    </source>
</evidence>
<dbReference type="GO" id="GO:2001070">
    <property type="term" value="F:starch binding"/>
    <property type="evidence" value="ECO:0007669"/>
    <property type="project" value="InterPro"/>
</dbReference>
<name>E1ZD82_CHLVA</name>
<gene>
    <name evidence="6" type="ORF">CHLNCDRAFT_144885</name>
</gene>
<dbReference type="OrthoDB" id="10061449at2759"/>
<feature type="coiled-coil region" evidence="1">
    <location>
        <begin position="725"/>
        <end position="794"/>
    </location>
</feature>
<dbReference type="STRING" id="554065.E1ZD82"/>
<evidence type="ECO:0000259" key="4">
    <source>
        <dbReference type="PROSITE" id="PS50240"/>
    </source>
</evidence>
<evidence type="ECO:0000313" key="6">
    <source>
        <dbReference type="EMBL" id="EFN56173.1"/>
    </source>
</evidence>
<dbReference type="eggNOG" id="ENOG502QU99">
    <property type="taxonomic scope" value="Eukaryota"/>
</dbReference>
<feature type="domain" description="CBM20" evidence="5">
    <location>
        <begin position="586"/>
        <end position="694"/>
    </location>
</feature>
<dbReference type="PROSITE" id="PS50240">
    <property type="entry name" value="TRYPSIN_DOM"/>
    <property type="match status" value="1"/>
</dbReference>
<dbReference type="RefSeq" id="XP_005848275.1">
    <property type="nucleotide sequence ID" value="XM_005848213.1"/>
</dbReference>
<evidence type="ECO:0000259" key="5">
    <source>
        <dbReference type="PROSITE" id="PS51166"/>
    </source>
</evidence>
<dbReference type="InterPro" id="IPR009148">
    <property type="entry name" value="PcsB-like"/>
</dbReference>
<feature type="signal peptide" evidence="3">
    <location>
        <begin position="1"/>
        <end position="19"/>
    </location>
</feature>
<accession>E1ZD82</accession>
<feature type="chain" id="PRO_5003155650" description="CBM20 domain-containing protein" evidence="3">
    <location>
        <begin position="20"/>
        <end position="1025"/>
    </location>
</feature>
<dbReference type="InterPro" id="IPR002044">
    <property type="entry name" value="CBM20"/>
</dbReference>
<feature type="region of interest" description="Disordered" evidence="2">
    <location>
        <begin position="832"/>
        <end position="906"/>
    </location>
</feature>
<dbReference type="Proteomes" id="UP000008141">
    <property type="component" value="Unassembled WGS sequence"/>
</dbReference>
<feature type="compositionally biased region" description="Acidic residues" evidence="2">
    <location>
        <begin position="870"/>
        <end position="881"/>
    </location>
</feature>
<reference evidence="6 7" key="1">
    <citation type="journal article" date="2010" name="Plant Cell">
        <title>The Chlorella variabilis NC64A genome reveals adaptation to photosymbiosis, coevolution with viruses, and cryptic sex.</title>
        <authorList>
            <person name="Blanc G."/>
            <person name="Duncan G."/>
            <person name="Agarkova I."/>
            <person name="Borodovsky M."/>
            <person name="Gurnon J."/>
            <person name="Kuo A."/>
            <person name="Lindquist E."/>
            <person name="Lucas S."/>
            <person name="Pangilinan J."/>
            <person name="Polle J."/>
            <person name="Salamov A."/>
            <person name="Terry A."/>
            <person name="Yamada T."/>
            <person name="Dunigan D.D."/>
            <person name="Grigoriev I.V."/>
            <person name="Claverie J.M."/>
            <person name="Van Etten J.L."/>
        </authorList>
    </citation>
    <scope>NUCLEOTIDE SEQUENCE [LARGE SCALE GENOMIC DNA]</scope>
    <source>
        <strain evidence="6 7">NC64A</strain>
    </source>
</reference>
<sequence>MRFAHLLLLLALAATAVSAHSIPGSSCGTVTPEDRYDCCTTKADHEVDDDYCKQAYPELYSPPGSSCGTVNPDDTEQCCKDKIEEDEEDEWCQENYPELYADGSSCSTVTPGQNEQCCKDKIAEGEDDEWCQENYPDLYVVGGSCSTVTPGQNKKCCKDKIKENVGDEWCKENYPELYNQGGNVADFPYMAYIESTKAPNGVCGGSLVAPGYVLTAAQCVFKDGEAAAASDVKVWVDGKEYAVETVLVDLDNAQFAEFQNSKSENSWDVAMLALATDSSAKYVALPLSDVPQLGEWIDTTAWQEAKTSVETAKVPVWDGCPPGWADEFCAGGGGFLQACPDDKGSPAMAGNTQVGLTSGPGCDGTPQDYGYFLKLSDKGILEQITVWLNSRGGTGLDANIQNWLIEANTYLYGRNPGRILAAHATADGGSHGSSSDTGSGGSGSPPYSTDARKASVNELLSGVLYWRAQQIRQGRDPSSGAPPAAAAASPPPYQSVIAPPPPPPPHQQQQQPGTNGTNGANGLNGSALVNGAEAAAQPLAPSSSNSIGGGGGSGSGEDLSYPGHLLDASAAARDVSDALAAYNGAMAQHKLVAVRFCLRMRAQAGQRLKLVGACQHLGSWNLAAAPELRWAEGDTWHATVQLPAGSVTEYKYVLLDASGTRAMAWQDGNNSLLSVRLAEGAVPGGLSVYDDWYAGPGAKLAVGTEPPATRDNRLQAWAGDLFAQLEVQRQDLRRTRVELAGAQQDAASARLLAEQATAQLAAREAAAAAALQEARMAQLELQRVRELLVEKEGEQAQAVSSYTQARTLTATLQAQLADTTATLQEAVELLSAQPEEEEEEVGAGAAGPASPAPRKRRSSRKAAVPAAADAPEEEAAEEEAPAMEAPQAQVTAAKPARARRGRPSKAALAAAAAAAAEAATQPSAQLAAAARAPRARRARSAAAAEAAGEEVAAAAGAGEVRLAGAEGSLAATSKPARTRRPRSKAAAVVEPTAAAGEAVEGQAAKPAGPRRTRSKAVTPATIVAE</sequence>
<feature type="compositionally biased region" description="Low complexity" evidence="2">
    <location>
        <begin position="424"/>
        <end position="437"/>
    </location>
</feature>
<keyword evidence="3" id="KW-0732">Signal</keyword>
<feature type="region of interest" description="Disordered" evidence="2">
    <location>
        <begin position="965"/>
        <end position="1025"/>
    </location>
</feature>
<dbReference type="KEGG" id="cvr:CHLNCDRAFT_144885"/>
<dbReference type="SUPFAM" id="SSF50494">
    <property type="entry name" value="Trypsin-like serine proteases"/>
    <property type="match status" value="1"/>
</dbReference>
<dbReference type="GO" id="GO:0004252">
    <property type="term" value="F:serine-type endopeptidase activity"/>
    <property type="evidence" value="ECO:0007669"/>
    <property type="project" value="InterPro"/>
</dbReference>
<dbReference type="PANTHER" id="PTHR24260">
    <property type="match status" value="1"/>
</dbReference>
<evidence type="ECO:0000256" key="2">
    <source>
        <dbReference type="SAM" id="MobiDB-lite"/>
    </source>
</evidence>
<dbReference type="Pfam" id="PF00089">
    <property type="entry name" value="Trypsin"/>
    <property type="match status" value="1"/>
</dbReference>
<dbReference type="InParanoid" id="E1ZD82"/>
<dbReference type="PROSITE" id="PS51166">
    <property type="entry name" value="CBM20"/>
    <property type="match status" value="1"/>
</dbReference>
<dbReference type="AlphaFoldDB" id="E1ZD82"/>
<dbReference type="SMART" id="SM01065">
    <property type="entry name" value="CBM_2"/>
    <property type="match status" value="1"/>
</dbReference>
<dbReference type="InterPro" id="IPR013783">
    <property type="entry name" value="Ig-like_fold"/>
</dbReference>
<evidence type="ECO:0008006" key="8">
    <source>
        <dbReference type="Google" id="ProtNLM"/>
    </source>
</evidence>
<proteinExistence type="predicted"/>
<dbReference type="Gene3D" id="2.40.10.10">
    <property type="entry name" value="Trypsin-like serine proteases"/>
    <property type="match status" value="1"/>
</dbReference>
<dbReference type="SMART" id="SM00020">
    <property type="entry name" value="Tryp_SPc"/>
    <property type="match status" value="1"/>
</dbReference>
<feature type="compositionally biased region" description="Pro residues" evidence="2">
    <location>
        <begin position="489"/>
        <end position="506"/>
    </location>
</feature>
<feature type="compositionally biased region" description="Low complexity" evidence="2">
    <location>
        <begin position="477"/>
        <end position="488"/>
    </location>
</feature>
<dbReference type="Gene3D" id="2.60.40.10">
    <property type="entry name" value="Immunoglobulins"/>
    <property type="match status" value="1"/>
</dbReference>
<dbReference type="InterPro" id="IPR001254">
    <property type="entry name" value="Trypsin_dom"/>
</dbReference>
<feature type="region of interest" description="Disordered" evidence="2">
    <location>
        <begin position="472"/>
        <end position="560"/>
    </location>
</feature>
<dbReference type="GeneID" id="17355579"/>
<dbReference type="Pfam" id="PF00686">
    <property type="entry name" value="CBM_20"/>
    <property type="match status" value="1"/>
</dbReference>
<feature type="compositionally biased region" description="Low complexity" evidence="2">
    <location>
        <begin position="985"/>
        <end position="1004"/>
    </location>
</feature>
<organism evidence="7">
    <name type="scientific">Chlorella variabilis</name>
    <name type="common">Green alga</name>
    <dbReference type="NCBI Taxonomy" id="554065"/>
    <lineage>
        <taxon>Eukaryota</taxon>
        <taxon>Viridiplantae</taxon>
        <taxon>Chlorophyta</taxon>
        <taxon>core chlorophytes</taxon>
        <taxon>Trebouxiophyceae</taxon>
        <taxon>Chlorellales</taxon>
        <taxon>Chlorellaceae</taxon>
        <taxon>Chlorella clade</taxon>
        <taxon>Chlorella</taxon>
    </lineage>
</organism>
<feature type="compositionally biased region" description="Low complexity" evidence="2">
    <location>
        <begin position="882"/>
        <end position="895"/>
    </location>
</feature>
<feature type="compositionally biased region" description="Low complexity" evidence="2">
    <location>
        <begin position="940"/>
        <end position="953"/>
    </location>
</feature>
<evidence type="ECO:0000313" key="7">
    <source>
        <dbReference type="Proteomes" id="UP000008141"/>
    </source>
</evidence>
<dbReference type="EMBL" id="GL433842">
    <property type="protein sequence ID" value="EFN56173.1"/>
    <property type="molecule type" value="Genomic_DNA"/>
</dbReference>
<dbReference type="GO" id="GO:0006508">
    <property type="term" value="P:proteolysis"/>
    <property type="evidence" value="ECO:0007669"/>
    <property type="project" value="InterPro"/>
</dbReference>
<feature type="domain" description="Peptidase S1" evidence="4">
    <location>
        <begin position="140"/>
        <end position="393"/>
    </location>
</feature>